<sequence>MKVVILAGGFGTRISEESVNRPKPMVEIGDQPILWHIMKEYSQYGFNDFIICLGYKQYVIKEYFANYFLHTSDITIDLAHNSMELHDNYSEPWKVTLIDTGLNTMTGGRVKRIRKYVGDEPFLLTYGDGVSNINIKELCEFHRSHGKLATISMTNVGQRFGVIDYDDKGQIAAFREKSDKDGSMINIGYMVMEPGVFDYIDGDDQPLEREPFERLAADGQMMGYIHEGFWSCMDTLRDKNRLEALWESGKAPWKTWKD</sequence>
<keyword evidence="3" id="KW-1185">Reference proteome</keyword>
<gene>
    <name evidence="2" type="primary">rfbF</name>
    <name evidence="2" type="ORF">LKD48_13220</name>
</gene>
<dbReference type="InterPro" id="IPR046981">
    <property type="entry name" value="G1P_cyt_trans"/>
</dbReference>
<dbReference type="Gene3D" id="3.90.550.10">
    <property type="entry name" value="Spore Coat Polysaccharide Biosynthesis Protein SpsA, Chain A"/>
    <property type="match status" value="1"/>
</dbReference>
<protein>
    <submittedName>
        <fullName evidence="2">Glucose-1-phosphate cytidylyltransferase</fullName>
        <ecNumber evidence="2">2.7.7.33</ecNumber>
    </submittedName>
</protein>
<dbReference type="NCBIfam" id="TIGR02623">
    <property type="entry name" value="G1P_cyt_trans"/>
    <property type="match status" value="1"/>
</dbReference>
<evidence type="ECO:0000259" key="1">
    <source>
        <dbReference type="Pfam" id="PF00483"/>
    </source>
</evidence>
<dbReference type="PANTHER" id="PTHR47183">
    <property type="entry name" value="GLUCOSE-1-PHOSPHATE CYTIDYLYLTRANSFERASE-RELATED"/>
    <property type="match status" value="1"/>
</dbReference>
<dbReference type="InterPro" id="IPR029044">
    <property type="entry name" value="Nucleotide-diphossugar_trans"/>
</dbReference>
<organism evidence="2 3">
    <name type="scientific">Anthropogastromicrobium aceti</name>
    <dbReference type="NCBI Taxonomy" id="2981768"/>
    <lineage>
        <taxon>Bacteria</taxon>
        <taxon>Bacillati</taxon>
        <taxon>Bacillota</taxon>
        <taxon>Clostridia</taxon>
        <taxon>Lachnospirales</taxon>
        <taxon>Lachnospiraceae</taxon>
        <taxon>Anthropogastromicrobium</taxon>
    </lineage>
</organism>
<dbReference type="InterPro" id="IPR005835">
    <property type="entry name" value="NTP_transferase_dom"/>
</dbReference>
<dbReference type="CDD" id="cd02524">
    <property type="entry name" value="G1P_cytidylyltransferase"/>
    <property type="match status" value="1"/>
</dbReference>
<feature type="domain" description="Nucleotidyl transferase" evidence="1">
    <location>
        <begin position="2"/>
        <end position="217"/>
    </location>
</feature>
<dbReference type="EC" id="2.7.7.33" evidence="2"/>
<accession>A0AAE3JDE3</accession>
<dbReference type="GO" id="GO:0009243">
    <property type="term" value="P:O antigen biosynthetic process"/>
    <property type="evidence" value="ECO:0007669"/>
    <property type="project" value="InterPro"/>
</dbReference>
<dbReference type="GO" id="GO:0047343">
    <property type="term" value="F:glucose-1-phosphate cytidylyltransferase activity"/>
    <property type="evidence" value="ECO:0007669"/>
    <property type="project" value="UniProtKB-EC"/>
</dbReference>
<dbReference type="EMBL" id="JAJEQN010000040">
    <property type="protein sequence ID" value="MCC2222578.1"/>
    <property type="molecule type" value="Genomic_DNA"/>
</dbReference>
<dbReference type="Pfam" id="PF00483">
    <property type="entry name" value="NTP_transferase"/>
    <property type="match status" value="1"/>
</dbReference>
<dbReference type="PANTHER" id="PTHR47183:SF1">
    <property type="entry name" value="GLUCOSE-1-PHOSPHATE CYTIDYLYLTRANSFERASE"/>
    <property type="match status" value="1"/>
</dbReference>
<comment type="caution">
    <text evidence="2">The sequence shown here is derived from an EMBL/GenBank/DDBJ whole genome shotgun (WGS) entry which is preliminary data.</text>
</comment>
<proteinExistence type="predicted"/>
<dbReference type="Proteomes" id="UP001198200">
    <property type="component" value="Unassembled WGS sequence"/>
</dbReference>
<evidence type="ECO:0000313" key="3">
    <source>
        <dbReference type="Proteomes" id="UP001198200"/>
    </source>
</evidence>
<dbReference type="SUPFAM" id="SSF53448">
    <property type="entry name" value="Nucleotide-diphospho-sugar transferases"/>
    <property type="match status" value="1"/>
</dbReference>
<dbReference type="RefSeq" id="WP_118614984.1">
    <property type="nucleotide sequence ID" value="NZ_JAJEQN010000040.1"/>
</dbReference>
<evidence type="ECO:0000313" key="2">
    <source>
        <dbReference type="EMBL" id="MCC2222578.1"/>
    </source>
</evidence>
<dbReference type="AlphaFoldDB" id="A0AAE3JDE3"/>
<name>A0AAE3JDE3_9FIRM</name>
<keyword evidence="2" id="KW-0548">Nucleotidyltransferase</keyword>
<dbReference type="InterPro" id="IPR013446">
    <property type="entry name" value="G1P_cyt_trans-like"/>
</dbReference>
<reference evidence="2 3" key="1">
    <citation type="submission" date="2021-10" db="EMBL/GenBank/DDBJ databases">
        <title>Anaerobic single-cell dispensing facilitates the cultivation of human gut bacteria.</title>
        <authorList>
            <person name="Afrizal A."/>
        </authorList>
    </citation>
    <scope>NUCLEOTIDE SEQUENCE [LARGE SCALE GENOMIC DNA]</scope>
    <source>
        <strain evidence="2 3">CLA-AA-H224</strain>
    </source>
</reference>
<keyword evidence="2" id="KW-0808">Transferase</keyword>